<dbReference type="PANTHER" id="PTHR36562:SF5">
    <property type="entry name" value="SERINE_ARGININE REPETITIVE MATRIX 2"/>
    <property type="match status" value="1"/>
</dbReference>
<dbReference type="Proteomes" id="UP000240325">
    <property type="component" value="Segment"/>
</dbReference>
<keyword evidence="4" id="KW-1185">Reference proteome</keyword>
<evidence type="ECO:0000256" key="1">
    <source>
        <dbReference type="SAM" id="MobiDB-lite"/>
    </source>
</evidence>
<dbReference type="Pfam" id="PF18573">
    <property type="entry name" value="BclA_C"/>
    <property type="match status" value="1"/>
</dbReference>
<dbReference type="InterPro" id="IPR008983">
    <property type="entry name" value="Tumour_necrosis_fac-like_dom"/>
</dbReference>
<dbReference type="InterPro" id="IPR041415">
    <property type="entry name" value="BclA_C"/>
</dbReference>
<feature type="domain" description="BclA C-terminal" evidence="2">
    <location>
        <begin position="425"/>
        <end position="527"/>
    </location>
</feature>
<dbReference type="InterPro" id="IPR051372">
    <property type="entry name" value="CWC21"/>
</dbReference>
<feature type="region of interest" description="Disordered" evidence="1">
    <location>
        <begin position="1"/>
        <end position="180"/>
    </location>
</feature>
<dbReference type="PANTHER" id="PTHR36562">
    <property type="entry name" value="SERINE/ARGININE REPETITIVE MATRIX 2"/>
    <property type="match status" value="1"/>
</dbReference>
<gene>
    <name evidence="3" type="ORF">BMW23_0139</name>
</gene>
<proteinExistence type="predicted"/>
<evidence type="ECO:0000259" key="2">
    <source>
        <dbReference type="Pfam" id="PF18573"/>
    </source>
</evidence>
<accession>A0A2H4UTI3</accession>
<organism evidence="3">
    <name type="scientific">Bodo saltans virus</name>
    <dbReference type="NCBI Taxonomy" id="2024608"/>
    <lineage>
        <taxon>Viruses</taxon>
        <taxon>Varidnaviria</taxon>
        <taxon>Bamfordvirae</taxon>
        <taxon>Nucleocytoviricota</taxon>
        <taxon>Megaviricetes</taxon>
        <taxon>Imitervirales</taxon>
        <taxon>Mimiviridae</taxon>
        <taxon>Klosneuvirinae</taxon>
        <taxon>Theiavirus</taxon>
        <taxon>Theiavirus salishense</taxon>
    </lineage>
</organism>
<evidence type="ECO:0000313" key="4">
    <source>
        <dbReference type="Proteomes" id="UP000240325"/>
    </source>
</evidence>
<feature type="compositionally biased region" description="Basic and acidic residues" evidence="1">
    <location>
        <begin position="107"/>
        <end position="119"/>
    </location>
</feature>
<name>A0A2H4UTI3_9VIRU</name>
<protein>
    <recommendedName>
        <fullName evidence="2">BclA C-terminal domain-containing protein</fullName>
    </recommendedName>
</protein>
<feature type="compositionally biased region" description="Basic residues" evidence="1">
    <location>
        <begin position="85"/>
        <end position="98"/>
    </location>
</feature>
<reference evidence="3" key="1">
    <citation type="journal article" date="2017" name="Elife">
        <title>The kinetoplastid-infecting Bodo saltans virus (BsV), a window into the most abundant giant viruses in the sea.</title>
        <authorList>
            <person name="Deeg C.M."/>
            <person name="Chow C.-E.T."/>
            <person name="Suttle C.A."/>
        </authorList>
    </citation>
    <scope>NUCLEOTIDE SEQUENCE</scope>
    <source>
        <strain evidence="3">NG1</strain>
    </source>
</reference>
<feature type="compositionally biased region" description="Low complexity" evidence="1">
    <location>
        <begin position="164"/>
        <end position="174"/>
    </location>
</feature>
<dbReference type="EMBL" id="MF782455">
    <property type="protein sequence ID" value="ATZ80198.1"/>
    <property type="molecule type" value="Genomic_DNA"/>
</dbReference>
<feature type="compositionally biased region" description="Low complexity" evidence="1">
    <location>
        <begin position="126"/>
        <end position="149"/>
    </location>
</feature>
<evidence type="ECO:0000313" key="3">
    <source>
        <dbReference type="EMBL" id="ATZ80198.1"/>
    </source>
</evidence>
<sequence length="737" mass="82783">MGRKSEHKRDSHREAELKHKIEQKREHEHELKKKLEREREREEELERKREHKLKEEQKCERELKKERNRECKTERELKEEQKKEHNLKKKLRHEKKKHDSSSSSCSDRSKSTESRDSKCSKKSHSSRSSSSDSKCSKNSKSSRSSSSDSKCSRNSKHSKESKCSKSTRSSSNDSKCSRDSKDSRCERKWIRKNKHLLKCIRKLDECELTEQLKRRLIEDPDMMVEGSKAYAAMYSKVPQSVVIGQAVTFDNHQIVYNIDHTPGDSEVYVRKTGLYAFNFVIESAQAIQFTAYVNGVNMNITTVGKGSGAGILNMRGVLDLKNGDSLTFRNWQSAIGSITSNENPGGVASGTNVSLILYYIAPSLAKIECNEDNRENEKETDLIFCDRRLKKLFECVLNKMMCDKGLMLAGVDAMGVFYKKQADTVALEAPITFEYDANVSCLTHAPGSSTIVVKKSGVYRMDFTVSLTKSGQFALFVNNVPVDGTITGIFQGASEIVVRYILSLNANDQLTLVNHTSLIGTVQLAHNPGGITTATYDGINVSLILDRIAPNKCDMQYCEPKPNCFYSRKNCKWNLIYELYKHYVLINRKLMPAGADALIETQHRSAANFKLNAPLILPVNTLDFKLKHKTGTGDFIICKDGFYKYTAEFETQEPTQLTIFVNGVANLATTFGSDSGASQGAANNILKLCKGDCVQVRNAWSVGSSVDNSIDLDVNPGGNYVANNLSVSFKRIAPPCW</sequence>
<dbReference type="Gene3D" id="2.60.120.40">
    <property type="match status" value="2"/>
</dbReference>
<feature type="compositionally biased region" description="Basic and acidic residues" evidence="1">
    <location>
        <begin position="7"/>
        <end position="84"/>
    </location>
</feature>